<dbReference type="PANTHER" id="PTHR42915:SF1">
    <property type="entry name" value="PEPTIDOGLYCAN BETA-N-ACETYLMURAMIDASE NAMZ"/>
    <property type="match status" value="1"/>
</dbReference>
<evidence type="ECO:0000259" key="4">
    <source>
        <dbReference type="Pfam" id="PF20732"/>
    </source>
</evidence>
<dbReference type="STRING" id="546269.HMPREF0389_01512"/>
<evidence type="ECO:0000256" key="2">
    <source>
        <dbReference type="SAM" id="SignalP"/>
    </source>
</evidence>
<dbReference type="InterPro" id="IPR008302">
    <property type="entry name" value="NamZ"/>
</dbReference>
<feature type="signal peptide" evidence="2">
    <location>
        <begin position="1"/>
        <end position="21"/>
    </location>
</feature>
<dbReference type="KEGG" id="faa:HMPREF0389_01512"/>
<feature type="domain" description="Peptidoglycan beta-N-acetylmuramidase NamZ N-terminal" evidence="3">
    <location>
        <begin position="75"/>
        <end position="274"/>
    </location>
</feature>
<reference evidence="6" key="1">
    <citation type="submission" date="2010-12" db="EMBL/GenBank/DDBJ databases">
        <title>The genome sequence of Filifactor alocis strain ATCC 35896.</title>
        <authorList>
            <consortium name="The Broad Institute Genome Sequencing Platform"/>
            <person name="Ward D."/>
            <person name="Earl A."/>
            <person name="Feldgarden M."/>
            <person name="Young S.K."/>
            <person name="Gargeya S."/>
            <person name="Zeng Q."/>
            <person name="Alvarado L."/>
            <person name="Berlin A."/>
            <person name="Bochicchio J."/>
            <person name="Chapman S.B."/>
            <person name="Chen Z."/>
            <person name="Freedman E."/>
            <person name="Gellesch M."/>
            <person name="Goldberg J."/>
            <person name="Griggs A."/>
            <person name="Gujja S."/>
            <person name="Heilman E."/>
            <person name="Heiman D."/>
            <person name="Howarth C."/>
            <person name="Mehta T."/>
            <person name="Neiman D."/>
            <person name="Pearson M."/>
            <person name="Roberts A."/>
            <person name="Saif S."/>
            <person name="Shea T."/>
            <person name="Shenoy N."/>
            <person name="Sisk P."/>
            <person name="Stolte C."/>
            <person name="Sykes S."/>
            <person name="White J."/>
            <person name="Yandava C."/>
            <person name="Izard J."/>
            <person name="Blanton J.M."/>
            <person name="Baranova O.V."/>
            <person name="Tanner A.C."/>
            <person name="Dewhirst F.E."/>
            <person name="Haas B."/>
            <person name="Nusbaum C."/>
            <person name="Birren B."/>
        </authorList>
    </citation>
    <scope>NUCLEOTIDE SEQUENCE [LARGE SCALE GENOMIC DNA]</scope>
    <source>
        <strain evidence="6">ATCC 35896 / D40 B5</strain>
    </source>
</reference>
<dbReference type="InterPro" id="IPR048502">
    <property type="entry name" value="NamZ_N"/>
</dbReference>
<dbReference type="Pfam" id="PF20732">
    <property type="entry name" value="NamZ_C"/>
    <property type="match status" value="1"/>
</dbReference>
<accession>D6GTS3</accession>
<name>D6GTS3_FILAD</name>
<dbReference type="InterPro" id="IPR048503">
    <property type="entry name" value="NamZ_C"/>
</dbReference>
<dbReference type="Pfam" id="PF07075">
    <property type="entry name" value="NamZ_N"/>
    <property type="match status" value="1"/>
</dbReference>
<evidence type="ECO:0000256" key="1">
    <source>
        <dbReference type="SAM" id="Coils"/>
    </source>
</evidence>
<feature type="coiled-coil region" evidence="1">
    <location>
        <begin position="393"/>
        <end position="420"/>
    </location>
</feature>
<gene>
    <name evidence="5" type="ordered locus">HMPREF0389_01512</name>
</gene>
<organism evidence="5 6">
    <name type="scientific">Filifactor alocis (strain ATCC 35896 / CCUG 47790 / D40 B5)</name>
    <name type="common">Fusobacterium alocis</name>
    <dbReference type="NCBI Taxonomy" id="546269"/>
    <lineage>
        <taxon>Bacteria</taxon>
        <taxon>Bacillati</taxon>
        <taxon>Bacillota</taxon>
        <taxon>Clostridia</taxon>
        <taxon>Peptostreptococcales</taxon>
        <taxon>Filifactoraceae</taxon>
        <taxon>Filifactor</taxon>
    </lineage>
</organism>
<keyword evidence="2" id="KW-0732">Signal</keyword>
<dbReference type="eggNOG" id="COG3876">
    <property type="taxonomic scope" value="Bacteria"/>
</dbReference>
<sequence length="421" mass="47001">MKKFGCIVMIWMVLVTNISFADSTLTPVFQDLDTLLLSEKTQITQPAPVPSSQNVILGNERLFSEYRHLIEGKRVGIVTNQTGVDSKGVRTVERLLQTPYTTLVAAYSPEHGLDGKASAGKYVSSYQDRNLGIPVYSLYGSTREPSRQMLQGIDVLLFDMQDIGSRTYTYMSTLNYVMKACAKYNIPLVVLDRPNPLGGSIVEGHIAKDKYLTFVGVDNLPLAHGMTCGELANFFNRKIHANITVIPMKGYRRSMIWQDTGLPFVMTSPNIPDVESAFLYMATGMGEGTGLGQANKFHWVGGKKIDANRFAQELNASNLPGVRFEPKQIGNRGGVNVVITDYHTFNPAKTGMYTLAIANRQADISIPRQTGKSIPMFEKLFGSDEMGKMLLKKSTGEEIIQSYQQELNQFKRERKQYLLYQ</sequence>
<dbReference type="RefSeq" id="WP_014262428.1">
    <property type="nucleotide sequence ID" value="NC_016630.1"/>
</dbReference>
<dbReference type="HOGENOM" id="CLU_033227_1_0_9"/>
<dbReference type="EMBL" id="CP002390">
    <property type="protein sequence ID" value="EFE27594.2"/>
    <property type="molecule type" value="Genomic_DNA"/>
</dbReference>
<evidence type="ECO:0000313" key="5">
    <source>
        <dbReference type="EMBL" id="EFE27594.2"/>
    </source>
</evidence>
<dbReference type="PANTHER" id="PTHR42915">
    <property type="entry name" value="HYPOTHETICAL 460 KDA PROTEIN IN FEUA-SIGW INTERGENIC REGION [PRECURSOR]"/>
    <property type="match status" value="1"/>
</dbReference>
<protein>
    <recommendedName>
        <fullName evidence="7">DUF1343 domain-containing protein</fullName>
    </recommendedName>
</protein>
<evidence type="ECO:0000313" key="6">
    <source>
        <dbReference type="Proteomes" id="UP000007468"/>
    </source>
</evidence>
<dbReference type="Gene3D" id="3.90.1150.140">
    <property type="match status" value="1"/>
</dbReference>
<dbReference type="AlphaFoldDB" id="D6GTS3"/>
<feature type="domain" description="Peptidoglycan beta-N-acetylmuramidase NamZ C-terminal" evidence="4">
    <location>
        <begin position="278"/>
        <end position="420"/>
    </location>
</feature>
<dbReference type="PATRIC" id="fig|546269.5.peg.823"/>
<keyword evidence="6" id="KW-1185">Reference proteome</keyword>
<evidence type="ECO:0008006" key="7">
    <source>
        <dbReference type="Google" id="ProtNLM"/>
    </source>
</evidence>
<evidence type="ECO:0000259" key="3">
    <source>
        <dbReference type="Pfam" id="PF07075"/>
    </source>
</evidence>
<feature type="chain" id="PRO_5003084187" description="DUF1343 domain-containing protein" evidence="2">
    <location>
        <begin position="22"/>
        <end position="421"/>
    </location>
</feature>
<dbReference type="PIRSF" id="PIRSF016719">
    <property type="entry name" value="UCP016719"/>
    <property type="match status" value="1"/>
</dbReference>
<keyword evidence="1" id="KW-0175">Coiled coil</keyword>
<dbReference type="GO" id="GO:0033922">
    <property type="term" value="F:peptidoglycan beta-N-acetylmuramidase activity"/>
    <property type="evidence" value="ECO:0007669"/>
    <property type="project" value="InterPro"/>
</dbReference>
<dbReference type="Gene3D" id="3.40.50.12170">
    <property type="entry name" value="Uncharacterised protein PF07075, DUF1343"/>
    <property type="match status" value="1"/>
</dbReference>
<proteinExistence type="predicted"/>
<dbReference type="Proteomes" id="UP000007468">
    <property type="component" value="Chromosome"/>
</dbReference>